<dbReference type="GO" id="GO:0006780">
    <property type="term" value="P:uroporphyrinogen III biosynthetic process"/>
    <property type="evidence" value="ECO:0007669"/>
    <property type="project" value="UniProtKB-UniRule"/>
</dbReference>
<dbReference type="Gene3D" id="3.40.50.10090">
    <property type="match status" value="2"/>
</dbReference>
<evidence type="ECO:0000313" key="12">
    <source>
        <dbReference type="Proteomes" id="UP000191094"/>
    </source>
</evidence>
<dbReference type="RefSeq" id="WP_078306366.1">
    <property type="nucleotide sequence ID" value="NZ_MUYT01000002.1"/>
</dbReference>
<dbReference type="PANTHER" id="PTHR38042:SF1">
    <property type="entry name" value="UROPORPHYRINOGEN-III SYNTHASE, CHLOROPLASTIC"/>
    <property type="match status" value="1"/>
</dbReference>
<feature type="domain" description="Tetrapyrrole biosynthesis uroporphyrinogen III synthase" evidence="10">
    <location>
        <begin position="15"/>
        <end position="196"/>
    </location>
</feature>
<evidence type="ECO:0000256" key="2">
    <source>
        <dbReference type="ARBA" id="ARBA00008133"/>
    </source>
</evidence>
<evidence type="ECO:0000256" key="3">
    <source>
        <dbReference type="ARBA" id="ARBA00013109"/>
    </source>
</evidence>
<dbReference type="Pfam" id="PF02602">
    <property type="entry name" value="HEM4"/>
    <property type="match status" value="1"/>
</dbReference>
<proteinExistence type="inferred from homology"/>
<organism evidence="11 12">
    <name type="scientific">Lwoffella lincolnii</name>
    <dbReference type="NCBI Taxonomy" id="90241"/>
    <lineage>
        <taxon>Bacteria</taxon>
        <taxon>Pseudomonadati</taxon>
        <taxon>Pseudomonadota</taxon>
        <taxon>Gammaproteobacteria</taxon>
        <taxon>Moraxellales</taxon>
        <taxon>Moraxellaceae</taxon>
        <taxon>Lwoffella</taxon>
    </lineage>
</organism>
<dbReference type="GO" id="GO:0006782">
    <property type="term" value="P:protoporphyrinogen IX biosynthetic process"/>
    <property type="evidence" value="ECO:0007669"/>
    <property type="project" value="UniProtKB-UniRule"/>
</dbReference>
<keyword evidence="12" id="KW-1185">Reference proteome</keyword>
<evidence type="ECO:0000256" key="5">
    <source>
        <dbReference type="ARBA" id="ARBA00023244"/>
    </source>
</evidence>
<evidence type="ECO:0000259" key="10">
    <source>
        <dbReference type="Pfam" id="PF02602"/>
    </source>
</evidence>
<comment type="similarity">
    <text evidence="2 9">Belongs to the uroporphyrinogen-III synthase family.</text>
</comment>
<protein>
    <recommendedName>
        <fullName evidence="7 9">Uroporphyrinogen-III synthase</fullName>
        <ecNumber evidence="3 9">4.2.1.75</ecNumber>
    </recommendedName>
</protein>
<evidence type="ECO:0000313" key="11">
    <source>
        <dbReference type="EMBL" id="OOS22516.1"/>
    </source>
</evidence>
<comment type="pathway">
    <text evidence="1 9">Porphyrin-containing compound metabolism; protoporphyrin-IX biosynthesis; coproporphyrinogen-III from 5-aminolevulinate: step 3/4.</text>
</comment>
<evidence type="ECO:0000256" key="1">
    <source>
        <dbReference type="ARBA" id="ARBA00004772"/>
    </source>
</evidence>
<accession>A0A1T0CJI7</accession>
<gene>
    <name evidence="11" type="ORF">B0682_01625</name>
</gene>
<evidence type="ECO:0000256" key="4">
    <source>
        <dbReference type="ARBA" id="ARBA00023239"/>
    </source>
</evidence>
<sequence>MTLINTRPTDRAKPLTRHLRQAGIDVLELPLLATQPRTLSDVDHHTLKQWHDYDVMVVVSPTAAKLFLQHLANFSTSTNAKTSLAKTSMSVQPPILVAVGHATADVLQQQGLQQQGYAIQIPTTHNNEGMLAMPCIAMLQAGQRVLICRGVGGRQLLIDTLNKRGVQVDTVPLYQRQLPEQTQATFVNWVTADWVTQTHLPNDDRTEQTDALATVLISSGESFEHWQKICQNLSVWLQRWLQTQPHKSLNDKRLVDHANLSCYRYLALGNRLCAMLSEQQLNVTMLDSLEPQHILIQYQRLG</sequence>
<evidence type="ECO:0000256" key="9">
    <source>
        <dbReference type="RuleBase" id="RU366031"/>
    </source>
</evidence>
<dbReference type="AlphaFoldDB" id="A0A1T0CJI7"/>
<keyword evidence="4 9" id="KW-0456">Lyase</keyword>
<dbReference type="SUPFAM" id="SSF69618">
    <property type="entry name" value="HemD-like"/>
    <property type="match status" value="1"/>
</dbReference>
<comment type="caution">
    <text evidence="11">The sequence shown here is derived from an EMBL/GenBank/DDBJ whole genome shotgun (WGS) entry which is preliminary data.</text>
</comment>
<comment type="function">
    <text evidence="6 9">Catalyzes cyclization of the linear tetrapyrrole, hydroxymethylbilane, to the macrocyclic uroporphyrinogen III.</text>
</comment>
<dbReference type="GO" id="GO:0004852">
    <property type="term" value="F:uroporphyrinogen-III synthase activity"/>
    <property type="evidence" value="ECO:0007669"/>
    <property type="project" value="UniProtKB-UniRule"/>
</dbReference>
<dbReference type="Proteomes" id="UP000191094">
    <property type="component" value="Unassembled WGS sequence"/>
</dbReference>
<dbReference type="UniPathway" id="UPA00251">
    <property type="reaction ID" value="UER00320"/>
</dbReference>
<dbReference type="EC" id="4.2.1.75" evidence="3 9"/>
<evidence type="ECO:0000256" key="6">
    <source>
        <dbReference type="ARBA" id="ARBA00037589"/>
    </source>
</evidence>
<dbReference type="InterPro" id="IPR039793">
    <property type="entry name" value="UROS/Hem4"/>
</dbReference>
<evidence type="ECO:0000256" key="7">
    <source>
        <dbReference type="ARBA" id="ARBA00040167"/>
    </source>
</evidence>
<keyword evidence="5 9" id="KW-0627">Porphyrin biosynthesis</keyword>
<dbReference type="EMBL" id="MUYT01000002">
    <property type="protein sequence ID" value="OOS22516.1"/>
    <property type="molecule type" value="Genomic_DNA"/>
</dbReference>
<dbReference type="InterPro" id="IPR003754">
    <property type="entry name" value="4pyrrol_synth_uPrphyn_synth"/>
</dbReference>
<dbReference type="CDD" id="cd06578">
    <property type="entry name" value="HemD"/>
    <property type="match status" value="1"/>
</dbReference>
<evidence type="ECO:0000256" key="8">
    <source>
        <dbReference type="ARBA" id="ARBA00048617"/>
    </source>
</evidence>
<dbReference type="PANTHER" id="PTHR38042">
    <property type="entry name" value="UROPORPHYRINOGEN-III SYNTHASE, CHLOROPLASTIC"/>
    <property type="match status" value="1"/>
</dbReference>
<name>A0A1T0CJI7_9GAMM</name>
<dbReference type="OrthoDB" id="9787650at2"/>
<reference evidence="11 12" key="1">
    <citation type="submission" date="2017-02" db="EMBL/GenBank/DDBJ databases">
        <title>Draft genome sequence of Moraxella lincolnii CCUG 9405T type strain.</title>
        <authorList>
            <person name="Salva-Serra F."/>
            <person name="Engstrom-Jakobsson H."/>
            <person name="Thorell K."/>
            <person name="Jaen-Luchoro D."/>
            <person name="Gonzales-Siles L."/>
            <person name="Karlsson R."/>
            <person name="Yazdan S."/>
            <person name="Boulund F."/>
            <person name="Johnning A."/>
            <person name="Engstrand L."/>
            <person name="Kristiansson E."/>
            <person name="Moore E."/>
        </authorList>
    </citation>
    <scope>NUCLEOTIDE SEQUENCE [LARGE SCALE GENOMIC DNA]</scope>
    <source>
        <strain evidence="11 12">CCUG 9405</strain>
    </source>
</reference>
<dbReference type="STRING" id="90241.B0682_01625"/>
<dbReference type="InterPro" id="IPR036108">
    <property type="entry name" value="4pyrrol_syn_uPrphyn_synt_sf"/>
</dbReference>
<comment type="catalytic activity">
    <reaction evidence="8 9">
        <text>hydroxymethylbilane = uroporphyrinogen III + H2O</text>
        <dbReference type="Rhea" id="RHEA:18965"/>
        <dbReference type="ChEBI" id="CHEBI:15377"/>
        <dbReference type="ChEBI" id="CHEBI:57308"/>
        <dbReference type="ChEBI" id="CHEBI:57845"/>
        <dbReference type="EC" id="4.2.1.75"/>
    </reaction>
</comment>